<reference evidence="2 3" key="1">
    <citation type="submission" date="2018-06" db="EMBL/GenBank/DDBJ databases">
        <title>Complete Genomes of Monosporascus.</title>
        <authorList>
            <person name="Robinson A.J."/>
            <person name="Natvig D.O."/>
        </authorList>
    </citation>
    <scope>NUCLEOTIDE SEQUENCE [LARGE SCALE GENOMIC DNA]</scope>
    <source>
        <strain evidence="2 3">CBS 609.92</strain>
    </source>
</reference>
<keyword evidence="3" id="KW-1185">Reference proteome</keyword>
<accession>A0ABY0HH62</accession>
<sequence length="191" mass="22050">MRFTRLISTLAVALAAQSTICSPIGNYTGDADSSLSDSTNMTMPGVLGSGINIPLEYIPVSFPGIWREEMSSKWVCGKFYKFLYELWIVQAPPEWWYDEYRGDDKKACKDWEFGFRTKAGLHSKLLWKECWRMDKKYPSGDVNWLHIRFLVSVFFQNALFEAAIRDVRDPRGAEKRPTPAVHCEYAHKRHG</sequence>
<organism evidence="2 3">
    <name type="scientific">Monosporascus cannonballus</name>
    <dbReference type="NCBI Taxonomy" id="155416"/>
    <lineage>
        <taxon>Eukaryota</taxon>
        <taxon>Fungi</taxon>
        <taxon>Dikarya</taxon>
        <taxon>Ascomycota</taxon>
        <taxon>Pezizomycotina</taxon>
        <taxon>Sordariomycetes</taxon>
        <taxon>Xylariomycetidae</taxon>
        <taxon>Xylariales</taxon>
        <taxon>Xylariales incertae sedis</taxon>
        <taxon>Monosporascus</taxon>
    </lineage>
</organism>
<protein>
    <submittedName>
        <fullName evidence="2">Uncharacterized protein</fullName>
    </submittedName>
</protein>
<dbReference type="EMBL" id="QJNS01000054">
    <property type="protein sequence ID" value="RYO90570.1"/>
    <property type="molecule type" value="Genomic_DNA"/>
</dbReference>
<evidence type="ECO:0000256" key="1">
    <source>
        <dbReference type="SAM" id="SignalP"/>
    </source>
</evidence>
<comment type="caution">
    <text evidence="2">The sequence shown here is derived from an EMBL/GenBank/DDBJ whole genome shotgun (WGS) entry which is preliminary data.</text>
</comment>
<evidence type="ECO:0000313" key="3">
    <source>
        <dbReference type="Proteomes" id="UP000294003"/>
    </source>
</evidence>
<dbReference type="Proteomes" id="UP000294003">
    <property type="component" value="Unassembled WGS sequence"/>
</dbReference>
<feature type="signal peptide" evidence="1">
    <location>
        <begin position="1"/>
        <end position="21"/>
    </location>
</feature>
<proteinExistence type="predicted"/>
<name>A0ABY0HH62_9PEZI</name>
<keyword evidence="1" id="KW-0732">Signal</keyword>
<evidence type="ECO:0000313" key="2">
    <source>
        <dbReference type="EMBL" id="RYO90570.1"/>
    </source>
</evidence>
<feature type="chain" id="PRO_5045305549" evidence="1">
    <location>
        <begin position="22"/>
        <end position="191"/>
    </location>
</feature>
<gene>
    <name evidence="2" type="ORF">DL762_002611</name>
</gene>